<name>A0A2I1CZJ6_ASPC2</name>
<proteinExistence type="predicted"/>
<reference evidence="3" key="1">
    <citation type="submission" date="2016-12" db="EMBL/GenBank/DDBJ databases">
        <title>The genomes of Aspergillus section Nigri reveals drivers in fungal speciation.</title>
        <authorList>
            <consortium name="DOE Joint Genome Institute"/>
            <person name="Vesth T.C."/>
            <person name="Nybo J."/>
            <person name="Theobald S."/>
            <person name="Brandl J."/>
            <person name="Frisvad J.C."/>
            <person name="Nielsen K.F."/>
            <person name="Lyhne E.K."/>
            <person name="Kogle M.E."/>
            <person name="Kuo A."/>
            <person name="Riley R."/>
            <person name="Clum A."/>
            <person name="Nolan M."/>
            <person name="Lipzen A."/>
            <person name="Salamov A."/>
            <person name="Henrissat B."/>
            <person name="Wiebenga A."/>
            <person name="De vries R.P."/>
            <person name="Grigoriev I.V."/>
            <person name="Mortensen U.H."/>
            <person name="Andersen M.R."/>
            <person name="Baker S.E."/>
        </authorList>
    </citation>
    <scope>NUCLEOTIDE SEQUENCE</scope>
    <source>
        <strain evidence="3">IBT 28561</strain>
    </source>
</reference>
<feature type="region of interest" description="Disordered" evidence="1">
    <location>
        <begin position="12"/>
        <end position="131"/>
    </location>
</feature>
<dbReference type="InterPro" id="IPR006683">
    <property type="entry name" value="Thioestr_dom"/>
</dbReference>
<dbReference type="Proteomes" id="UP000234254">
    <property type="component" value="Unassembled WGS sequence"/>
</dbReference>
<dbReference type="VEuPathDB" id="FungiDB:P168DRAFT_282828"/>
<evidence type="ECO:0000259" key="2">
    <source>
        <dbReference type="Pfam" id="PF03061"/>
    </source>
</evidence>
<keyword evidence="4" id="KW-1185">Reference proteome</keyword>
<dbReference type="EMBL" id="MSFM01000008">
    <property type="protein sequence ID" value="PKY03052.1"/>
    <property type="molecule type" value="Genomic_DNA"/>
</dbReference>
<evidence type="ECO:0000256" key="1">
    <source>
        <dbReference type="SAM" id="MobiDB-lite"/>
    </source>
</evidence>
<evidence type="ECO:0000313" key="3">
    <source>
        <dbReference type="EMBL" id="PKY03052.1"/>
    </source>
</evidence>
<sequence length="316" mass="34561">MPIHCLTIQLTTPQTSQHHTIISQERENRKKRQAQCLYPEPSRAPCAPDQPSHPPPHTSLQSKDSSKNEQSRSPPQQSPRIPRPPPRTLPPPHSNLPATPSINTTTTTQTTEESHIESLISTHPITQSLRQNPLFTESRPHRTIPLPLRQNHLVAGTLSGPTRLTVPPYVWATSPSSSSTTTQEGQGHTQSTTHTIFHIGNNLGGHPGYVHGGLLTVMFDEAFARCVSASLTSGLGMTANLNVDFRKPGIPGRLFLLKAETVKVEGRKAWVRGDLTMLKREGADAGAGEEDVVVAEGRALFVEPKFADSIVPLYRN</sequence>
<dbReference type="Gene3D" id="3.10.129.10">
    <property type="entry name" value="Hotdog Thioesterase"/>
    <property type="match status" value="1"/>
</dbReference>
<dbReference type="SUPFAM" id="SSF54637">
    <property type="entry name" value="Thioesterase/thiol ester dehydrase-isomerase"/>
    <property type="match status" value="1"/>
</dbReference>
<dbReference type="OrthoDB" id="506431at2759"/>
<comment type="caution">
    <text evidence="3">The sequence shown here is derived from an EMBL/GenBank/DDBJ whole genome shotgun (WGS) entry which is preliminary data.</text>
</comment>
<evidence type="ECO:0000313" key="4">
    <source>
        <dbReference type="Proteomes" id="UP000234254"/>
    </source>
</evidence>
<feature type="compositionally biased region" description="Polar residues" evidence="1">
    <location>
        <begin position="119"/>
        <end position="131"/>
    </location>
</feature>
<protein>
    <recommendedName>
        <fullName evidence="2">Thioesterase domain-containing protein</fullName>
    </recommendedName>
</protein>
<organism evidence="3 4">
    <name type="scientific">Aspergillus campestris (strain IBT 28561)</name>
    <dbReference type="NCBI Taxonomy" id="1392248"/>
    <lineage>
        <taxon>Eukaryota</taxon>
        <taxon>Fungi</taxon>
        <taxon>Dikarya</taxon>
        <taxon>Ascomycota</taxon>
        <taxon>Pezizomycotina</taxon>
        <taxon>Eurotiomycetes</taxon>
        <taxon>Eurotiomycetidae</taxon>
        <taxon>Eurotiales</taxon>
        <taxon>Aspergillaceae</taxon>
        <taxon>Aspergillus</taxon>
        <taxon>Aspergillus subgen. Circumdati</taxon>
    </lineage>
</organism>
<dbReference type="AlphaFoldDB" id="A0A2I1CZJ6"/>
<dbReference type="InterPro" id="IPR029069">
    <property type="entry name" value="HotDog_dom_sf"/>
</dbReference>
<dbReference type="PANTHER" id="PTHR47260:SF2">
    <property type="entry name" value="THIOESTERASE DOMAIN-CONTAINING PROTEIN-RELATED"/>
    <property type="match status" value="1"/>
</dbReference>
<gene>
    <name evidence="3" type="ORF">P168DRAFT_282828</name>
</gene>
<feature type="compositionally biased region" description="Pro residues" evidence="1">
    <location>
        <begin position="81"/>
        <end position="94"/>
    </location>
</feature>
<feature type="domain" description="Thioesterase" evidence="2">
    <location>
        <begin position="208"/>
        <end position="274"/>
    </location>
</feature>
<dbReference type="GeneID" id="36543528"/>
<dbReference type="CDD" id="cd03443">
    <property type="entry name" value="PaaI_thioesterase"/>
    <property type="match status" value="1"/>
</dbReference>
<feature type="compositionally biased region" description="Low complexity" evidence="1">
    <location>
        <begin position="71"/>
        <end position="80"/>
    </location>
</feature>
<dbReference type="RefSeq" id="XP_024691646.1">
    <property type="nucleotide sequence ID" value="XM_024836004.1"/>
</dbReference>
<dbReference type="InterPro" id="IPR052061">
    <property type="entry name" value="PTE-AB_protein"/>
</dbReference>
<accession>A0A2I1CZJ6</accession>
<dbReference type="PANTHER" id="PTHR47260">
    <property type="entry name" value="UPF0644 PROTEIN PB2B4.06"/>
    <property type="match status" value="1"/>
</dbReference>
<dbReference type="Pfam" id="PF03061">
    <property type="entry name" value="4HBT"/>
    <property type="match status" value="1"/>
</dbReference>
<feature type="compositionally biased region" description="Polar residues" evidence="1">
    <location>
        <begin position="12"/>
        <end position="23"/>
    </location>
</feature>